<keyword evidence="4" id="KW-0449">Lipoprotein</keyword>
<dbReference type="GO" id="GO:0005524">
    <property type="term" value="F:ATP binding"/>
    <property type="evidence" value="ECO:0007669"/>
    <property type="project" value="InterPro"/>
</dbReference>
<comment type="subcellular location">
    <subcellularLocation>
        <location evidence="1">Cell membrane</location>
        <topology evidence="1">Lipid-anchor</topology>
    </subcellularLocation>
</comment>
<dbReference type="AlphaFoldDB" id="A0AAD8GRC8"/>
<evidence type="ECO:0000313" key="7">
    <source>
        <dbReference type="EMBL" id="KAK1353168.1"/>
    </source>
</evidence>
<evidence type="ECO:0000256" key="1">
    <source>
        <dbReference type="ARBA" id="ARBA00004193"/>
    </source>
</evidence>
<evidence type="ECO:0000256" key="5">
    <source>
        <dbReference type="SAM" id="MobiDB-lite"/>
    </source>
</evidence>
<feature type="domain" description="Protein kinase" evidence="6">
    <location>
        <begin position="1"/>
        <end position="105"/>
    </location>
</feature>
<dbReference type="PROSITE" id="PS50011">
    <property type="entry name" value="PROTEIN_KINASE_DOM"/>
    <property type="match status" value="1"/>
</dbReference>
<keyword evidence="8" id="KW-1185">Reference proteome</keyword>
<keyword evidence="2" id="KW-0808">Transferase</keyword>
<reference evidence="7" key="1">
    <citation type="submission" date="2023-02" db="EMBL/GenBank/DDBJ databases">
        <title>Genome of toxic invasive species Heracleum sosnowskyi carries increased number of genes despite the absence of recent whole-genome duplications.</title>
        <authorList>
            <person name="Schelkunov M."/>
            <person name="Shtratnikova V."/>
            <person name="Makarenko M."/>
            <person name="Klepikova A."/>
            <person name="Omelchenko D."/>
            <person name="Novikova G."/>
            <person name="Obukhova E."/>
            <person name="Bogdanov V."/>
            <person name="Penin A."/>
            <person name="Logacheva M."/>
        </authorList>
    </citation>
    <scope>NUCLEOTIDE SEQUENCE</scope>
    <source>
        <strain evidence="7">Hsosn_3</strain>
        <tissue evidence="7">Leaf</tissue>
    </source>
</reference>
<protein>
    <recommendedName>
        <fullName evidence="6">Protein kinase domain-containing protein</fullName>
    </recommendedName>
</protein>
<evidence type="ECO:0000256" key="4">
    <source>
        <dbReference type="ARBA" id="ARBA00023288"/>
    </source>
</evidence>
<feature type="region of interest" description="Disordered" evidence="5">
    <location>
        <begin position="1"/>
        <end position="20"/>
    </location>
</feature>
<evidence type="ECO:0000313" key="8">
    <source>
        <dbReference type="Proteomes" id="UP001237642"/>
    </source>
</evidence>
<evidence type="ECO:0000256" key="3">
    <source>
        <dbReference type="ARBA" id="ARBA00023136"/>
    </source>
</evidence>
<dbReference type="Proteomes" id="UP001237642">
    <property type="component" value="Unassembled WGS sequence"/>
</dbReference>
<accession>A0AAD8GRC8</accession>
<reference evidence="7" key="2">
    <citation type="submission" date="2023-05" db="EMBL/GenBank/DDBJ databases">
        <authorList>
            <person name="Schelkunov M.I."/>
        </authorList>
    </citation>
    <scope>NUCLEOTIDE SEQUENCE</scope>
    <source>
        <strain evidence="7">Hsosn_3</strain>
        <tissue evidence="7">Leaf</tissue>
    </source>
</reference>
<keyword evidence="2" id="KW-0418">Kinase</keyword>
<comment type="caution">
    <text evidence="7">The sequence shown here is derived from an EMBL/GenBank/DDBJ whole genome shotgun (WGS) entry which is preliminary data.</text>
</comment>
<evidence type="ECO:0000259" key="6">
    <source>
        <dbReference type="PROSITE" id="PS50011"/>
    </source>
</evidence>
<dbReference type="GO" id="GO:0005886">
    <property type="term" value="C:plasma membrane"/>
    <property type="evidence" value="ECO:0007669"/>
    <property type="project" value="UniProtKB-SubCell"/>
</dbReference>
<dbReference type="SUPFAM" id="SSF56112">
    <property type="entry name" value="Protein kinase-like (PK-like)"/>
    <property type="match status" value="1"/>
</dbReference>
<name>A0AAD8GRC8_9APIA</name>
<gene>
    <name evidence="7" type="ORF">POM88_053006</name>
</gene>
<dbReference type="InterPro" id="IPR000719">
    <property type="entry name" value="Prot_kinase_dom"/>
</dbReference>
<dbReference type="Pfam" id="PF07714">
    <property type="entry name" value="PK_Tyr_Ser-Thr"/>
    <property type="match status" value="1"/>
</dbReference>
<dbReference type="EMBL" id="JAUIZM010000014">
    <property type="protein sequence ID" value="KAK1353168.1"/>
    <property type="molecule type" value="Genomic_DNA"/>
</dbReference>
<dbReference type="Gene3D" id="1.10.510.10">
    <property type="entry name" value="Transferase(Phosphotransferase) domain 1"/>
    <property type="match status" value="1"/>
</dbReference>
<keyword evidence="3" id="KW-0472">Membrane</keyword>
<sequence length="105" mass="11924">MQSSPGFGWQKKDQNMKGPMHVSTDIDGTVCYIAPEYVATGHLTMKSDVYGFGVVLREILTGQSVFELLHAREEGLVSWRLSLALPENRRFWMLISKANIRSKQH</sequence>
<organism evidence="7 8">
    <name type="scientific">Heracleum sosnowskyi</name>
    <dbReference type="NCBI Taxonomy" id="360622"/>
    <lineage>
        <taxon>Eukaryota</taxon>
        <taxon>Viridiplantae</taxon>
        <taxon>Streptophyta</taxon>
        <taxon>Embryophyta</taxon>
        <taxon>Tracheophyta</taxon>
        <taxon>Spermatophyta</taxon>
        <taxon>Magnoliopsida</taxon>
        <taxon>eudicotyledons</taxon>
        <taxon>Gunneridae</taxon>
        <taxon>Pentapetalae</taxon>
        <taxon>asterids</taxon>
        <taxon>campanulids</taxon>
        <taxon>Apiales</taxon>
        <taxon>Apiaceae</taxon>
        <taxon>Apioideae</taxon>
        <taxon>apioid superclade</taxon>
        <taxon>Tordylieae</taxon>
        <taxon>Tordyliinae</taxon>
        <taxon>Heracleum</taxon>
    </lineage>
</organism>
<dbReference type="InterPro" id="IPR001245">
    <property type="entry name" value="Ser-Thr/Tyr_kinase_cat_dom"/>
</dbReference>
<proteinExistence type="predicted"/>
<dbReference type="GO" id="GO:0004674">
    <property type="term" value="F:protein serine/threonine kinase activity"/>
    <property type="evidence" value="ECO:0007669"/>
    <property type="project" value="UniProtKB-KW"/>
</dbReference>
<dbReference type="PANTHER" id="PTHR47985">
    <property type="entry name" value="OS07G0668900 PROTEIN"/>
    <property type="match status" value="1"/>
</dbReference>
<keyword evidence="2" id="KW-0723">Serine/threonine-protein kinase</keyword>
<evidence type="ECO:0000256" key="2">
    <source>
        <dbReference type="ARBA" id="ARBA00022527"/>
    </source>
</evidence>
<dbReference type="InterPro" id="IPR011009">
    <property type="entry name" value="Kinase-like_dom_sf"/>
</dbReference>